<keyword evidence="3" id="KW-1185">Reference proteome</keyword>
<dbReference type="GO" id="GO:0016705">
    <property type="term" value="F:oxidoreductase activity, acting on paired donors, with incorporation or reduction of molecular oxygen"/>
    <property type="evidence" value="ECO:0007669"/>
    <property type="project" value="InterPro"/>
</dbReference>
<evidence type="ECO:0000313" key="3">
    <source>
        <dbReference type="Proteomes" id="UP000250462"/>
    </source>
</evidence>
<protein>
    <recommendedName>
        <fullName evidence="4">Cytochrome P450</fullName>
    </recommendedName>
</protein>
<dbReference type="Proteomes" id="UP000250462">
    <property type="component" value="Unassembled WGS sequence"/>
</dbReference>
<evidence type="ECO:0008006" key="4">
    <source>
        <dbReference type="Google" id="ProtNLM"/>
    </source>
</evidence>
<gene>
    <name evidence="2" type="ORF">DPM12_19315</name>
</gene>
<reference evidence="2 3" key="1">
    <citation type="submission" date="2018-06" db="EMBL/GenBank/DDBJ databases">
        <title>Phytoactinopolyspora halophila sp. nov., a novel halophilic actinomycete isolated from a saline soil in China.</title>
        <authorList>
            <person name="Tang S.-K."/>
        </authorList>
    </citation>
    <scope>NUCLEOTIDE SEQUENCE [LARGE SCALE GENOMIC DNA]</scope>
    <source>
        <strain evidence="2 3">YIM 96934</strain>
    </source>
</reference>
<sequence>MRITTHSGIWAVLTDPRFVVPPVPDDGPPATMRWLRAHVARFSSGEDHRRRRAQAAGALASLDGIALRRDAARRTATRWEGEDDTEAVVAGTLAAAFGLTVDVADIVAAARAYHPQVEASPEVDQAVARLVDAFGGRADEAAAARVGLLMQGTLPTAGLVENAMRELRGRPCSAESTDATLAETLHHDPPVRVTRRLATAPARIGGADVPPGVVVELDLATGNQDPAVLVDRFAFGAGEHACPGAAYAQAIAAGIIDELAARAGGRSSDP</sequence>
<dbReference type="Gene3D" id="1.10.630.10">
    <property type="entry name" value="Cytochrome P450"/>
    <property type="match status" value="1"/>
</dbReference>
<comment type="caution">
    <text evidence="2">The sequence shown here is derived from an EMBL/GenBank/DDBJ whole genome shotgun (WGS) entry which is preliminary data.</text>
</comment>
<proteinExistence type="inferred from homology"/>
<dbReference type="EMBL" id="QMIG01000028">
    <property type="protein sequence ID" value="RAW10234.1"/>
    <property type="molecule type" value="Genomic_DNA"/>
</dbReference>
<dbReference type="GO" id="GO:0005506">
    <property type="term" value="F:iron ion binding"/>
    <property type="evidence" value="ECO:0007669"/>
    <property type="project" value="InterPro"/>
</dbReference>
<dbReference type="RefSeq" id="WP_112260001.1">
    <property type="nucleotide sequence ID" value="NZ_QMIG01000028.1"/>
</dbReference>
<evidence type="ECO:0000313" key="2">
    <source>
        <dbReference type="EMBL" id="RAW10234.1"/>
    </source>
</evidence>
<dbReference type="OrthoDB" id="5006855at2"/>
<organism evidence="2 3">
    <name type="scientific">Phytoactinopolyspora halophila</name>
    <dbReference type="NCBI Taxonomy" id="1981511"/>
    <lineage>
        <taxon>Bacteria</taxon>
        <taxon>Bacillati</taxon>
        <taxon>Actinomycetota</taxon>
        <taxon>Actinomycetes</taxon>
        <taxon>Jiangellales</taxon>
        <taxon>Jiangellaceae</taxon>
        <taxon>Phytoactinopolyspora</taxon>
    </lineage>
</organism>
<dbReference type="InterPro" id="IPR017972">
    <property type="entry name" value="Cyt_P450_CS"/>
</dbReference>
<comment type="similarity">
    <text evidence="1">Belongs to the cytochrome P450 family.</text>
</comment>
<name>A0A329QD59_9ACTN</name>
<dbReference type="AlphaFoldDB" id="A0A329QD59"/>
<dbReference type="GO" id="GO:0004497">
    <property type="term" value="F:monooxygenase activity"/>
    <property type="evidence" value="ECO:0007669"/>
    <property type="project" value="InterPro"/>
</dbReference>
<dbReference type="SUPFAM" id="SSF48264">
    <property type="entry name" value="Cytochrome P450"/>
    <property type="match status" value="1"/>
</dbReference>
<dbReference type="PROSITE" id="PS00086">
    <property type="entry name" value="CYTOCHROME_P450"/>
    <property type="match status" value="1"/>
</dbReference>
<evidence type="ECO:0000256" key="1">
    <source>
        <dbReference type="ARBA" id="ARBA00010617"/>
    </source>
</evidence>
<dbReference type="GO" id="GO:0020037">
    <property type="term" value="F:heme binding"/>
    <property type="evidence" value="ECO:0007669"/>
    <property type="project" value="InterPro"/>
</dbReference>
<dbReference type="PANTHER" id="PTHR46696">
    <property type="entry name" value="P450, PUTATIVE (EUROFUNG)-RELATED"/>
    <property type="match status" value="1"/>
</dbReference>
<dbReference type="InterPro" id="IPR036396">
    <property type="entry name" value="Cyt_P450_sf"/>
</dbReference>
<dbReference type="PANTHER" id="PTHR46696:SF1">
    <property type="entry name" value="CYTOCHROME P450 YJIB-RELATED"/>
    <property type="match status" value="1"/>
</dbReference>
<accession>A0A329QD59</accession>